<sequence length="166" mass="17843">MGSRQVQDPKPAVPPDQLHLRVSSDTANLAEVRRAVESYAGAAGFDEAAVAEIGLVVNEAMANVIRHAYGNQTGRPIELEAEPVSEPHHGIVLRLRMRDWGNGISPEDVPVRGYVPGEPGGLGLVCLKQMMDSVEYSPQPDGMLLTMTKRRAKGESAKSESMPSGE</sequence>
<dbReference type="PANTHER" id="PTHR35526:SF3">
    <property type="entry name" value="ANTI-SIGMA-F FACTOR RSBW"/>
    <property type="match status" value="1"/>
</dbReference>
<dbReference type="Proteomes" id="UP000593765">
    <property type="component" value="Chromosome"/>
</dbReference>
<dbReference type="EMBL" id="CP063458">
    <property type="protein sequence ID" value="QOV87483.1"/>
    <property type="molecule type" value="Genomic_DNA"/>
</dbReference>
<keyword evidence="3" id="KW-0067">ATP-binding</keyword>
<keyword evidence="1" id="KW-0723">Serine/threonine-protein kinase</keyword>
<evidence type="ECO:0000313" key="3">
    <source>
        <dbReference type="EMBL" id="QOV87483.1"/>
    </source>
</evidence>
<dbReference type="InterPro" id="IPR050267">
    <property type="entry name" value="Anti-sigma-factor_SerPK"/>
</dbReference>
<accession>A0A7M2WPZ4</accession>
<name>A0A7M2WPZ4_9BACT</name>
<keyword evidence="4" id="KW-1185">Reference proteome</keyword>
<keyword evidence="1" id="KW-0808">Transferase</keyword>
<dbReference type="RefSeq" id="WP_206290387.1">
    <property type="nucleotide sequence ID" value="NZ_CP063458.1"/>
</dbReference>
<evidence type="ECO:0000259" key="2">
    <source>
        <dbReference type="Pfam" id="PF13581"/>
    </source>
</evidence>
<dbReference type="GO" id="GO:0005524">
    <property type="term" value="F:ATP binding"/>
    <property type="evidence" value="ECO:0007669"/>
    <property type="project" value="UniProtKB-KW"/>
</dbReference>
<feature type="domain" description="Histidine kinase/HSP90-like ATPase" evidence="2">
    <location>
        <begin position="23"/>
        <end position="149"/>
    </location>
</feature>
<protein>
    <submittedName>
        <fullName evidence="3">ATP-binding protein</fullName>
    </submittedName>
</protein>
<reference evidence="3 4" key="1">
    <citation type="submission" date="2020-10" db="EMBL/GenBank/DDBJ databases">
        <title>Wide distribution of Phycisphaera-like planctomycetes from WD2101 soil group in peatlands and genome analysis of the first cultivated representative.</title>
        <authorList>
            <person name="Dedysh S.N."/>
            <person name="Beletsky A.V."/>
            <person name="Ivanova A."/>
            <person name="Kulichevskaya I.S."/>
            <person name="Suzina N.E."/>
            <person name="Philippov D.A."/>
            <person name="Rakitin A.L."/>
            <person name="Mardanov A.V."/>
            <person name="Ravin N.V."/>
        </authorList>
    </citation>
    <scope>NUCLEOTIDE SEQUENCE [LARGE SCALE GENOMIC DNA]</scope>
    <source>
        <strain evidence="3 4">M1803</strain>
    </source>
</reference>
<keyword evidence="1" id="KW-0418">Kinase</keyword>
<dbReference type="SUPFAM" id="SSF55874">
    <property type="entry name" value="ATPase domain of HSP90 chaperone/DNA topoisomerase II/histidine kinase"/>
    <property type="match status" value="1"/>
</dbReference>
<dbReference type="InterPro" id="IPR003594">
    <property type="entry name" value="HATPase_dom"/>
</dbReference>
<dbReference type="AlphaFoldDB" id="A0A7M2WPZ4"/>
<dbReference type="Pfam" id="PF13581">
    <property type="entry name" value="HATPase_c_2"/>
    <property type="match status" value="1"/>
</dbReference>
<dbReference type="InterPro" id="IPR036890">
    <property type="entry name" value="HATPase_C_sf"/>
</dbReference>
<dbReference type="GO" id="GO:0004674">
    <property type="term" value="F:protein serine/threonine kinase activity"/>
    <property type="evidence" value="ECO:0007669"/>
    <property type="project" value="UniProtKB-KW"/>
</dbReference>
<dbReference type="KEGG" id="hbs:IPV69_14420"/>
<keyword evidence="3" id="KW-0547">Nucleotide-binding</keyword>
<proteinExistence type="predicted"/>
<dbReference type="Gene3D" id="3.30.565.10">
    <property type="entry name" value="Histidine kinase-like ATPase, C-terminal domain"/>
    <property type="match status" value="1"/>
</dbReference>
<evidence type="ECO:0000256" key="1">
    <source>
        <dbReference type="ARBA" id="ARBA00022527"/>
    </source>
</evidence>
<dbReference type="PANTHER" id="PTHR35526">
    <property type="entry name" value="ANTI-SIGMA-F FACTOR RSBW-RELATED"/>
    <property type="match status" value="1"/>
</dbReference>
<organism evidence="3 4">
    <name type="scientific">Humisphaera borealis</name>
    <dbReference type="NCBI Taxonomy" id="2807512"/>
    <lineage>
        <taxon>Bacteria</taxon>
        <taxon>Pseudomonadati</taxon>
        <taxon>Planctomycetota</taxon>
        <taxon>Phycisphaerae</taxon>
        <taxon>Tepidisphaerales</taxon>
        <taxon>Tepidisphaeraceae</taxon>
        <taxon>Humisphaera</taxon>
    </lineage>
</organism>
<dbReference type="CDD" id="cd16936">
    <property type="entry name" value="HATPase_RsbW-like"/>
    <property type="match status" value="1"/>
</dbReference>
<gene>
    <name evidence="3" type="ORF">IPV69_14420</name>
</gene>
<evidence type="ECO:0000313" key="4">
    <source>
        <dbReference type="Proteomes" id="UP000593765"/>
    </source>
</evidence>